<dbReference type="EMBL" id="BAABHK010000003">
    <property type="protein sequence ID" value="GAA4625006.1"/>
    <property type="molecule type" value="Genomic_DNA"/>
</dbReference>
<dbReference type="Gene3D" id="3.30.70.920">
    <property type="match status" value="1"/>
</dbReference>
<keyword evidence="3" id="KW-0804">Transcription</keyword>
<dbReference type="InterPro" id="IPR000485">
    <property type="entry name" value="AsnC-type_HTH_dom"/>
</dbReference>
<dbReference type="PROSITE" id="PS50956">
    <property type="entry name" value="HTH_ASNC_2"/>
    <property type="match status" value="2"/>
</dbReference>
<evidence type="ECO:0000313" key="5">
    <source>
        <dbReference type="EMBL" id="GAA4625006.1"/>
    </source>
</evidence>
<dbReference type="SUPFAM" id="SSF54909">
    <property type="entry name" value="Dimeric alpha+beta barrel"/>
    <property type="match status" value="1"/>
</dbReference>
<reference evidence="6" key="1">
    <citation type="journal article" date="2019" name="Int. J. Syst. Evol. Microbiol.">
        <title>The Global Catalogue of Microorganisms (GCM) 10K type strain sequencing project: providing services to taxonomists for standard genome sequencing and annotation.</title>
        <authorList>
            <consortium name="The Broad Institute Genomics Platform"/>
            <consortium name="The Broad Institute Genome Sequencing Center for Infectious Disease"/>
            <person name="Wu L."/>
            <person name="Ma J."/>
        </authorList>
    </citation>
    <scope>NUCLEOTIDE SEQUENCE [LARGE SCALE GENOMIC DNA]</scope>
    <source>
        <strain evidence="6">JCM 17939</strain>
    </source>
</reference>
<dbReference type="Proteomes" id="UP001501442">
    <property type="component" value="Unassembled WGS sequence"/>
</dbReference>
<evidence type="ECO:0000259" key="4">
    <source>
        <dbReference type="PROSITE" id="PS50956"/>
    </source>
</evidence>
<dbReference type="Gene3D" id="1.10.10.10">
    <property type="entry name" value="Winged helix-like DNA-binding domain superfamily/Winged helix DNA-binding domain"/>
    <property type="match status" value="2"/>
</dbReference>
<dbReference type="InterPro" id="IPR019888">
    <property type="entry name" value="Tscrpt_reg_AsnC-like"/>
</dbReference>
<sequence>MTLIDIRYSPMVNSLTLDELDRHLVHALQLDGRAPFSKIAEVIGVSDQTIARRYRRLRTAGVARVVGAVDAPRAGLVSWALRVRATPDAAGAVAAALARRTDTYWVHLLSGGTEITCGTMARTPEERDNLLLQKLPRTGRVSSVTAHAILHLFAGGPGGWSGVHSLSEEQVARLRPEPPSPDYEPIELSEADHALLSALSADGRAGHAELASVTGWSESTVRRRMDELRRAGVLFYDLDARSEAFGYHAEARLWVSVLPSELVAVGEAIGGHPEVTFAAATTGPTNLLVAVACRDTRHLYRYLTERVGALEGVRHVETAPVIRTVKGAGAPLLP</sequence>
<protein>
    <submittedName>
        <fullName evidence="5">Lrp/AsnC family transcriptional regulator</fullName>
    </submittedName>
</protein>
<dbReference type="InterPro" id="IPR011008">
    <property type="entry name" value="Dimeric_a/b-barrel"/>
</dbReference>
<evidence type="ECO:0000313" key="6">
    <source>
        <dbReference type="Proteomes" id="UP001501442"/>
    </source>
</evidence>
<feature type="domain" description="HTH asnC-type" evidence="4">
    <location>
        <begin position="188"/>
        <end position="248"/>
    </location>
</feature>
<keyword evidence="2" id="KW-0238">DNA-binding</keyword>
<dbReference type="SMART" id="SM00344">
    <property type="entry name" value="HTH_ASNC"/>
    <property type="match status" value="2"/>
</dbReference>
<accession>A0ABP8U9X8</accession>
<dbReference type="Pfam" id="PF13404">
    <property type="entry name" value="HTH_AsnC-type"/>
    <property type="match status" value="2"/>
</dbReference>
<feature type="domain" description="HTH asnC-type" evidence="4">
    <location>
        <begin position="17"/>
        <end position="77"/>
    </location>
</feature>
<dbReference type="PRINTS" id="PR00033">
    <property type="entry name" value="HTHASNC"/>
</dbReference>
<dbReference type="Pfam" id="PF01037">
    <property type="entry name" value="AsnC_trans_reg"/>
    <property type="match status" value="1"/>
</dbReference>
<gene>
    <name evidence="5" type="ORF">GCM10023196_027480</name>
</gene>
<dbReference type="InterPro" id="IPR036390">
    <property type="entry name" value="WH_DNA-bd_sf"/>
</dbReference>
<organism evidence="5 6">
    <name type="scientific">Actinoallomurus vinaceus</name>
    <dbReference type="NCBI Taxonomy" id="1080074"/>
    <lineage>
        <taxon>Bacteria</taxon>
        <taxon>Bacillati</taxon>
        <taxon>Actinomycetota</taxon>
        <taxon>Actinomycetes</taxon>
        <taxon>Streptosporangiales</taxon>
        <taxon>Thermomonosporaceae</taxon>
        <taxon>Actinoallomurus</taxon>
    </lineage>
</organism>
<keyword evidence="6" id="KW-1185">Reference proteome</keyword>
<dbReference type="PANTHER" id="PTHR30154:SF34">
    <property type="entry name" value="TRANSCRIPTIONAL REGULATOR AZLB"/>
    <property type="match status" value="1"/>
</dbReference>
<name>A0ABP8U9X8_9ACTN</name>
<keyword evidence="1" id="KW-0805">Transcription regulation</keyword>
<comment type="caution">
    <text evidence="5">The sequence shown here is derived from an EMBL/GenBank/DDBJ whole genome shotgun (WGS) entry which is preliminary data.</text>
</comment>
<proteinExistence type="predicted"/>
<dbReference type="InterPro" id="IPR019887">
    <property type="entry name" value="Tscrpt_reg_AsnC/Lrp_C"/>
</dbReference>
<evidence type="ECO:0000256" key="1">
    <source>
        <dbReference type="ARBA" id="ARBA00023015"/>
    </source>
</evidence>
<evidence type="ECO:0000256" key="3">
    <source>
        <dbReference type="ARBA" id="ARBA00023163"/>
    </source>
</evidence>
<evidence type="ECO:0000256" key="2">
    <source>
        <dbReference type="ARBA" id="ARBA00023125"/>
    </source>
</evidence>
<dbReference type="SUPFAM" id="SSF46785">
    <property type="entry name" value="Winged helix' DNA-binding domain"/>
    <property type="match status" value="2"/>
</dbReference>
<dbReference type="PANTHER" id="PTHR30154">
    <property type="entry name" value="LEUCINE-RESPONSIVE REGULATORY PROTEIN"/>
    <property type="match status" value="1"/>
</dbReference>
<dbReference type="InterPro" id="IPR036388">
    <property type="entry name" value="WH-like_DNA-bd_sf"/>
</dbReference>